<evidence type="ECO:0000313" key="1">
    <source>
        <dbReference type="EMBL" id="BAU54323.1"/>
    </source>
</evidence>
<sequence length="89" mass="10179">MTRAEILNELKKVFAPYTTNKELLNSINDDTDLIRDLKINSANLVDIIIDAETKYNIEIDFDAADKMINVGSCIDVISEKINQKNVEYR</sequence>
<protein>
    <submittedName>
        <fullName evidence="1">Acyl carrier protein</fullName>
    </submittedName>
</protein>
<gene>
    <name evidence="1" type="ORF">MgSA37_02497</name>
</gene>
<dbReference type="Gene3D" id="1.10.1200.10">
    <property type="entry name" value="ACP-like"/>
    <property type="match status" value="1"/>
</dbReference>
<name>A0A120MYY8_9SPHI</name>
<dbReference type="SUPFAM" id="SSF47336">
    <property type="entry name" value="ACP-like"/>
    <property type="match status" value="1"/>
</dbReference>
<reference evidence="1 2" key="1">
    <citation type="submission" date="2015-12" db="EMBL/GenBank/DDBJ databases">
        <title>Genome sequence of Mucilaginibacter gotjawali.</title>
        <authorList>
            <person name="Lee J.S."/>
            <person name="Lee K.C."/>
            <person name="Kim K.K."/>
            <person name="Lee B.W."/>
        </authorList>
    </citation>
    <scope>NUCLEOTIDE SEQUENCE [LARGE SCALE GENOMIC DNA]</scope>
    <source>
        <strain evidence="1 2">SA3-7</strain>
    </source>
</reference>
<dbReference type="InterPro" id="IPR036736">
    <property type="entry name" value="ACP-like_sf"/>
</dbReference>
<evidence type="ECO:0000313" key="2">
    <source>
        <dbReference type="Proteomes" id="UP000218263"/>
    </source>
</evidence>
<dbReference type="AlphaFoldDB" id="A0A120MYY8"/>
<proteinExistence type="predicted"/>
<keyword evidence="2" id="KW-1185">Reference proteome</keyword>
<organism evidence="1 2">
    <name type="scientific">Mucilaginibacter gotjawali</name>
    <dbReference type="NCBI Taxonomy" id="1550579"/>
    <lineage>
        <taxon>Bacteria</taxon>
        <taxon>Pseudomonadati</taxon>
        <taxon>Bacteroidota</taxon>
        <taxon>Sphingobacteriia</taxon>
        <taxon>Sphingobacteriales</taxon>
        <taxon>Sphingobacteriaceae</taxon>
        <taxon>Mucilaginibacter</taxon>
    </lineage>
</organism>
<dbReference type="EMBL" id="AP017313">
    <property type="protein sequence ID" value="BAU54323.1"/>
    <property type="molecule type" value="Genomic_DNA"/>
</dbReference>
<dbReference type="KEGG" id="mgot:MgSA37_02497"/>
<dbReference type="RefSeq" id="WP_096352222.1">
    <property type="nucleotide sequence ID" value="NZ_AP017313.1"/>
</dbReference>
<dbReference type="OrthoDB" id="771003at2"/>
<dbReference type="Proteomes" id="UP000218263">
    <property type="component" value="Chromosome"/>
</dbReference>
<accession>A0A120MYY8</accession>